<dbReference type="InterPro" id="IPR000504">
    <property type="entry name" value="RRM_dom"/>
</dbReference>
<accession>A0A4R8DDW8</accession>
<feature type="compositionally biased region" description="Gly residues" evidence="2">
    <location>
        <begin position="91"/>
        <end position="122"/>
    </location>
</feature>
<dbReference type="InterPro" id="IPR035979">
    <property type="entry name" value="RBD_domain_sf"/>
</dbReference>
<proteinExistence type="predicted"/>
<keyword evidence="5" id="KW-1185">Reference proteome</keyword>
<name>A0A4R8DDW8_9BACT</name>
<sequence length="122" mass="12904">MNLYVANLSWGISEEDLKNVFQPYGAVTSVKIVTDRETGRSRGFGFVEMEDENAGQQAIAGLNDTELQGRKIVVKESFPRPQNNSSFKRGNSGGGGYGGGGGYRRGGNSGGGYGGGGGRYDR</sequence>
<organism evidence="4 5">
    <name type="scientific">Dinghuibacter silviterrae</name>
    <dbReference type="NCBI Taxonomy" id="1539049"/>
    <lineage>
        <taxon>Bacteria</taxon>
        <taxon>Pseudomonadati</taxon>
        <taxon>Bacteroidota</taxon>
        <taxon>Chitinophagia</taxon>
        <taxon>Chitinophagales</taxon>
        <taxon>Chitinophagaceae</taxon>
        <taxon>Dinghuibacter</taxon>
    </lineage>
</organism>
<dbReference type="SUPFAM" id="SSF54928">
    <property type="entry name" value="RNA-binding domain, RBD"/>
    <property type="match status" value="1"/>
</dbReference>
<dbReference type="PROSITE" id="PS50102">
    <property type="entry name" value="RRM"/>
    <property type="match status" value="1"/>
</dbReference>
<dbReference type="InterPro" id="IPR048289">
    <property type="entry name" value="RRM2_NsCP33-like"/>
</dbReference>
<dbReference type="InterPro" id="IPR012677">
    <property type="entry name" value="Nucleotide-bd_a/b_plait_sf"/>
</dbReference>
<comment type="caution">
    <text evidence="4">The sequence shown here is derived from an EMBL/GenBank/DDBJ whole genome shotgun (WGS) entry which is preliminary data.</text>
</comment>
<dbReference type="Pfam" id="PF00076">
    <property type="entry name" value="RRM_1"/>
    <property type="match status" value="1"/>
</dbReference>
<evidence type="ECO:0000256" key="1">
    <source>
        <dbReference type="ARBA" id="ARBA00022884"/>
    </source>
</evidence>
<dbReference type="InterPro" id="IPR052462">
    <property type="entry name" value="SLIRP/GR-RBP-like"/>
</dbReference>
<evidence type="ECO:0000256" key="2">
    <source>
        <dbReference type="SAM" id="MobiDB-lite"/>
    </source>
</evidence>
<dbReference type="Gene3D" id="3.30.70.330">
    <property type="match status" value="1"/>
</dbReference>
<dbReference type="OrthoDB" id="9798855at2"/>
<dbReference type="PANTHER" id="PTHR48027">
    <property type="entry name" value="HETEROGENEOUS NUCLEAR RIBONUCLEOPROTEIN 87F-RELATED"/>
    <property type="match status" value="1"/>
</dbReference>
<evidence type="ECO:0000313" key="4">
    <source>
        <dbReference type="EMBL" id="TDW95671.1"/>
    </source>
</evidence>
<dbReference type="SMART" id="SM00360">
    <property type="entry name" value="RRM"/>
    <property type="match status" value="1"/>
</dbReference>
<feature type="domain" description="RRM" evidence="3">
    <location>
        <begin position="1"/>
        <end position="79"/>
    </location>
</feature>
<keyword evidence="1" id="KW-0694">RNA-binding</keyword>
<evidence type="ECO:0000313" key="5">
    <source>
        <dbReference type="Proteomes" id="UP000294498"/>
    </source>
</evidence>
<evidence type="ECO:0000259" key="3">
    <source>
        <dbReference type="PROSITE" id="PS50102"/>
    </source>
</evidence>
<gene>
    <name evidence="4" type="ORF">EDB95_3481</name>
</gene>
<dbReference type="Proteomes" id="UP000294498">
    <property type="component" value="Unassembled WGS sequence"/>
</dbReference>
<dbReference type="CDD" id="cd21608">
    <property type="entry name" value="RRM2_NsCP33_like"/>
    <property type="match status" value="1"/>
</dbReference>
<dbReference type="AlphaFoldDB" id="A0A4R8DDW8"/>
<feature type="region of interest" description="Disordered" evidence="2">
    <location>
        <begin position="75"/>
        <end position="122"/>
    </location>
</feature>
<protein>
    <submittedName>
        <fullName evidence="4">RNA recognition motif-containing protein</fullName>
    </submittedName>
</protein>
<dbReference type="GO" id="GO:0003723">
    <property type="term" value="F:RNA binding"/>
    <property type="evidence" value="ECO:0007669"/>
    <property type="project" value="UniProtKB-KW"/>
</dbReference>
<dbReference type="RefSeq" id="WP_133995256.1">
    <property type="nucleotide sequence ID" value="NZ_SODV01000002.1"/>
</dbReference>
<dbReference type="EMBL" id="SODV01000002">
    <property type="protein sequence ID" value="TDW95671.1"/>
    <property type="molecule type" value="Genomic_DNA"/>
</dbReference>
<reference evidence="4 5" key="1">
    <citation type="submission" date="2019-03" db="EMBL/GenBank/DDBJ databases">
        <title>Genomic Encyclopedia of Type Strains, Phase IV (KMG-IV): sequencing the most valuable type-strain genomes for metagenomic binning, comparative biology and taxonomic classification.</title>
        <authorList>
            <person name="Goeker M."/>
        </authorList>
    </citation>
    <scope>NUCLEOTIDE SEQUENCE [LARGE SCALE GENOMIC DNA]</scope>
    <source>
        <strain evidence="4 5">DSM 100059</strain>
    </source>
</reference>